<organism evidence="7 8">
    <name type="scientific">Paramuricea clavata</name>
    <name type="common">Red gorgonian</name>
    <name type="synonym">Violescent sea-whip</name>
    <dbReference type="NCBI Taxonomy" id="317549"/>
    <lineage>
        <taxon>Eukaryota</taxon>
        <taxon>Metazoa</taxon>
        <taxon>Cnidaria</taxon>
        <taxon>Anthozoa</taxon>
        <taxon>Octocorallia</taxon>
        <taxon>Malacalcyonacea</taxon>
        <taxon>Plexauridae</taxon>
        <taxon>Paramuricea</taxon>
    </lineage>
</organism>
<dbReference type="GO" id="GO:0071014">
    <property type="term" value="C:post-mRNA release spliceosomal complex"/>
    <property type="evidence" value="ECO:0007669"/>
    <property type="project" value="TreeGrafter"/>
</dbReference>
<dbReference type="GO" id="GO:0000974">
    <property type="term" value="C:Prp19 complex"/>
    <property type="evidence" value="ECO:0007669"/>
    <property type="project" value="TreeGrafter"/>
</dbReference>
<evidence type="ECO:0000256" key="3">
    <source>
        <dbReference type="ARBA" id="ARBA00022664"/>
    </source>
</evidence>
<evidence type="ECO:0000313" key="7">
    <source>
        <dbReference type="EMBL" id="CAB4025163.1"/>
    </source>
</evidence>
<evidence type="ECO:0000256" key="6">
    <source>
        <dbReference type="ARBA" id="ARBA00023242"/>
    </source>
</evidence>
<keyword evidence="4" id="KW-0677">Repeat</keyword>
<comment type="caution">
    <text evidence="7">The sequence shown here is derived from an EMBL/GenBank/DDBJ whole genome shotgun (WGS) entry which is preliminary data.</text>
</comment>
<evidence type="ECO:0000256" key="4">
    <source>
        <dbReference type="ARBA" id="ARBA00022737"/>
    </source>
</evidence>
<dbReference type="Pfam" id="PF23241">
    <property type="entry name" value="HAT_PRP39_C"/>
    <property type="match status" value="1"/>
</dbReference>
<protein>
    <submittedName>
        <fullName evidence="7">Crooked neck 1</fullName>
    </submittedName>
</protein>
<keyword evidence="6" id="KW-0539">Nucleus</keyword>
<dbReference type="InterPro" id="IPR059164">
    <property type="entry name" value="HAT_PRP39_C"/>
</dbReference>
<dbReference type="GO" id="GO:0071007">
    <property type="term" value="C:U2-type catalytic step 2 spliceosome"/>
    <property type="evidence" value="ECO:0007669"/>
    <property type="project" value="TreeGrafter"/>
</dbReference>
<dbReference type="InterPro" id="IPR011990">
    <property type="entry name" value="TPR-like_helical_dom_sf"/>
</dbReference>
<dbReference type="GO" id="GO:0000245">
    <property type="term" value="P:spliceosomal complex assembly"/>
    <property type="evidence" value="ECO:0007669"/>
    <property type="project" value="TreeGrafter"/>
</dbReference>
<dbReference type="GO" id="GO:0071011">
    <property type="term" value="C:precatalytic spliceosome"/>
    <property type="evidence" value="ECO:0007669"/>
    <property type="project" value="TreeGrafter"/>
</dbReference>
<dbReference type="Gene3D" id="1.25.40.10">
    <property type="entry name" value="Tetratricopeptide repeat domain"/>
    <property type="match status" value="1"/>
</dbReference>
<dbReference type="InterPro" id="IPR045075">
    <property type="entry name" value="Syf1-like"/>
</dbReference>
<dbReference type="OrthoDB" id="8959619at2759"/>
<evidence type="ECO:0000256" key="5">
    <source>
        <dbReference type="ARBA" id="ARBA00023187"/>
    </source>
</evidence>
<keyword evidence="5" id="KW-0508">mRNA splicing</keyword>
<keyword evidence="3" id="KW-0507">mRNA processing</keyword>
<comment type="subcellular location">
    <subcellularLocation>
        <location evidence="1">Nucleus</location>
    </subcellularLocation>
</comment>
<name>A0A6S7KAH2_PARCT</name>
<dbReference type="InterPro" id="IPR003107">
    <property type="entry name" value="HAT"/>
</dbReference>
<gene>
    <name evidence="7" type="ORF">PACLA_8A077559</name>
</gene>
<accession>A0A6S7KAH2</accession>
<dbReference type="EMBL" id="CACRXK020013452">
    <property type="protein sequence ID" value="CAB4025163.1"/>
    <property type="molecule type" value="Genomic_DNA"/>
</dbReference>
<evidence type="ECO:0000256" key="2">
    <source>
        <dbReference type="ARBA" id="ARBA00008644"/>
    </source>
</evidence>
<proteinExistence type="inferred from homology"/>
<dbReference type="PANTHER" id="PTHR11246:SF3">
    <property type="entry name" value="CROOKED NECK-LIKE PROTEIN 1"/>
    <property type="match status" value="1"/>
</dbReference>
<dbReference type="FunFam" id="1.25.40.10:FF:000876">
    <property type="entry name" value="crooked neck-like protein 1"/>
    <property type="match status" value="1"/>
</dbReference>
<dbReference type="AlphaFoldDB" id="A0A6S7KAH2"/>
<keyword evidence="8" id="KW-1185">Reference proteome</keyword>
<sequence>MLSSLHKVVAQENAIITQDSCWSCSKESGATDAGHVFKVLCKAYIDFEISQEEFQKTRDLYERLLERTQHVKVWISYAQFELTTDLDDRISQTRNVYGRANRELKTAEDKEERLMLLESWKQFETTSGDEESLELVQKKMPRKVKKRRKIETDDGSDAGWEEFYDYIFPDDEDNLPNFKLLQMARLWKQNKAQE</sequence>
<dbReference type="Proteomes" id="UP001152795">
    <property type="component" value="Unassembled WGS sequence"/>
</dbReference>
<dbReference type="SUPFAM" id="SSF48452">
    <property type="entry name" value="TPR-like"/>
    <property type="match status" value="1"/>
</dbReference>
<reference evidence="7" key="1">
    <citation type="submission" date="2020-04" db="EMBL/GenBank/DDBJ databases">
        <authorList>
            <person name="Alioto T."/>
            <person name="Alioto T."/>
            <person name="Gomez Garrido J."/>
        </authorList>
    </citation>
    <scope>NUCLEOTIDE SEQUENCE</scope>
    <source>
        <strain evidence="7">A484AB</strain>
    </source>
</reference>
<dbReference type="PANTHER" id="PTHR11246">
    <property type="entry name" value="PRE-MRNA SPLICING FACTOR"/>
    <property type="match status" value="1"/>
</dbReference>
<evidence type="ECO:0000313" key="8">
    <source>
        <dbReference type="Proteomes" id="UP001152795"/>
    </source>
</evidence>
<evidence type="ECO:0000256" key="1">
    <source>
        <dbReference type="ARBA" id="ARBA00004123"/>
    </source>
</evidence>
<comment type="similarity">
    <text evidence="2">Belongs to the crooked-neck family.</text>
</comment>
<dbReference type="SMART" id="SM00386">
    <property type="entry name" value="HAT"/>
    <property type="match status" value="1"/>
</dbReference>